<protein>
    <submittedName>
        <fullName evidence="1">Uncharacterized protein</fullName>
    </submittedName>
</protein>
<dbReference type="Proteomes" id="UP000323819">
    <property type="component" value="Unassembled WGS sequence"/>
</dbReference>
<evidence type="ECO:0000313" key="2">
    <source>
        <dbReference type="Proteomes" id="UP000323819"/>
    </source>
</evidence>
<sequence>MPTSLDYAKLYNQPEFEKYSNKNYSLILSNGFCKRPVRTDKFIQRWGTLNIGLGIDHSDKHPTKKLNNIIYFVPDLDGDKFCYSGIDKPFIIEEFDPRTSKHSIEFCYIENSVIKKVSPLLHAEIYTQMLDCYTKLVEMKSIGLSPIEAYELVCKKTESTAQ</sequence>
<dbReference type="EMBL" id="VSIJ01000005">
    <property type="protein sequence ID" value="TXX67141.1"/>
    <property type="molecule type" value="Genomic_DNA"/>
</dbReference>
<reference evidence="1 2" key="1">
    <citation type="submission" date="2019-06" db="EMBL/GenBank/DDBJ databases">
        <title>Vibrio cholerae phylogeny based on whole-genome sequencing reveals genetic diversity and population strucutre.</title>
        <authorList>
            <person name="Zhiqiu Y."/>
            <person name="Bin L."/>
            <person name="Lingyan J."/>
        </authorList>
    </citation>
    <scope>NUCLEOTIDE SEQUENCE [LARGE SCALE GENOMIC DNA]</scope>
    <source>
        <strain evidence="1 2">N2814</strain>
    </source>
</reference>
<organism evidence="1 2">
    <name type="scientific">Vibrio cholerae</name>
    <dbReference type="NCBI Taxonomy" id="666"/>
    <lineage>
        <taxon>Bacteria</taxon>
        <taxon>Pseudomonadati</taxon>
        <taxon>Pseudomonadota</taxon>
        <taxon>Gammaproteobacteria</taxon>
        <taxon>Vibrionales</taxon>
        <taxon>Vibrionaceae</taxon>
        <taxon>Vibrio</taxon>
    </lineage>
</organism>
<proteinExistence type="predicted"/>
<gene>
    <name evidence="1" type="ORF">FXF03_00820</name>
</gene>
<comment type="caution">
    <text evidence="1">The sequence shown here is derived from an EMBL/GenBank/DDBJ whole genome shotgun (WGS) entry which is preliminary data.</text>
</comment>
<name>A0ABD7SS93_VIBCL</name>
<dbReference type="AlphaFoldDB" id="A0ABD7SS93"/>
<dbReference type="RefSeq" id="WP_044125865.1">
    <property type="nucleotide sequence ID" value="NZ_JBBBZX010000080.1"/>
</dbReference>
<accession>A0ABD7SS93</accession>
<evidence type="ECO:0000313" key="1">
    <source>
        <dbReference type="EMBL" id="TXX67141.1"/>
    </source>
</evidence>